<dbReference type="Proteomes" id="UP000051686">
    <property type="component" value="Unassembled WGS sequence"/>
</dbReference>
<feature type="domain" description="HTH merR-type" evidence="5">
    <location>
        <begin position="9"/>
        <end position="78"/>
    </location>
</feature>
<keyword evidence="3" id="KW-0238">DNA-binding</keyword>
<dbReference type="PANTHER" id="PTHR30204:SF69">
    <property type="entry name" value="MERR-FAMILY TRANSCRIPTIONAL REGULATOR"/>
    <property type="match status" value="1"/>
</dbReference>
<evidence type="ECO:0000313" key="7">
    <source>
        <dbReference type="Proteomes" id="UP000051686"/>
    </source>
</evidence>
<evidence type="ECO:0000313" key="6">
    <source>
        <dbReference type="EMBL" id="KRL04417.1"/>
    </source>
</evidence>
<keyword evidence="2" id="KW-0805">Transcription regulation</keyword>
<dbReference type="PANTHER" id="PTHR30204">
    <property type="entry name" value="REDOX-CYCLING DRUG-SENSING TRANSCRIPTIONAL ACTIVATOR SOXR"/>
    <property type="match status" value="1"/>
</dbReference>
<dbReference type="Gene3D" id="1.10.1660.10">
    <property type="match status" value="1"/>
</dbReference>
<name>A0A0R1M916_9LACO</name>
<evidence type="ECO:0000256" key="2">
    <source>
        <dbReference type="ARBA" id="ARBA00023015"/>
    </source>
</evidence>
<evidence type="ECO:0000259" key="5">
    <source>
        <dbReference type="PROSITE" id="PS50937"/>
    </source>
</evidence>
<dbReference type="PATRIC" id="fig|1423777.3.peg.1596"/>
<dbReference type="CDD" id="cd01109">
    <property type="entry name" value="HTH_YyaN"/>
    <property type="match status" value="1"/>
</dbReference>
<dbReference type="PROSITE" id="PS50937">
    <property type="entry name" value="HTH_MERR_2"/>
    <property type="match status" value="1"/>
</dbReference>
<dbReference type="InterPro" id="IPR009061">
    <property type="entry name" value="DNA-bd_dom_put_sf"/>
</dbReference>
<organism evidence="6 7">
    <name type="scientific">Liquorilactobacillus oeni DSM 19972</name>
    <dbReference type="NCBI Taxonomy" id="1423777"/>
    <lineage>
        <taxon>Bacteria</taxon>
        <taxon>Bacillati</taxon>
        <taxon>Bacillota</taxon>
        <taxon>Bacilli</taxon>
        <taxon>Lactobacillales</taxon>
        <taxon>Lactobacillaceae</taxon>
        <taxon>Liquorilactobacillus</taxon>
    </lineage>
</organism>
<comment type="caution">
    <text evidence="6">The sequence shown here is derived from an EMBL/GenBank/DDBJ whole genome shotgun (WGS) entry which is preliminary data.</text>
</comment>
<dbReference type="SUPFAM" id="SSF46955">
    <property type="entry name" value="Putative DNA-binding domain"/>
    <property type="match status" value="1"/>
</dbReference>
<dbReference type="STRING" id="1423777.FD46_GL001546"/>
<dbReference type="RefSeq" id="WP_057896387.1">
    <property type="nucleotide sequence ID" value="NZ_AZEH01000039.1"/>
</dbReference>
<dbReference type="SMART" id="SM00422">
    <property type="entry name" value="HTH_MERR"/>
    <property type="match status" value="1"/>
</dbReference>
<dbReference type="EMBL" id="AZEH01000039">
    <property type="protein sequence ID" value="KRL04417.1"/>
    <property type="molecule type" value="Genomic_DNA"/>
</dbReference>
<evidence type="ECO:0000256" key="1">
    <source>
        <dbReference type="ARBA" id="ARBA00022491"/>
    </source>
</evidence>
<reference evidence="6 7" key="1">
    <citation type="journal article" date="2015" name="Genome Announc.">
        <title>Expanding the biotechnology potential of lactobacilli through comparative genomics of 213 strains and associated genera.</title>
        <authorList>
            <person name="Sun Z."/>
            <person name="Harris H.M."/>
            <person name="McCann A."/>
            <person name="Guo C."/>
            <person name="Argimon S."/>
            <person name="Zhang W."/>
            <person name="Yang X."/>
            <person name="Jeffery I.B."/>
            <person name="Cooney J.C."/>
            <person name="Kagawa T.F."/>
            <person name="Liu W."/>
            <person name="Song Y."/>
            <person name="Salvetti E."/>
            <person name="Wrobel A."/>
            <person name="Rasinkangas P."/>
            <person name="Parkhill J."/>
            <person name="Rea M.C."/>
            <person name="O'Sullivan O."/>
            <person name="Ritari J."/>
            <person name="Douillard F.P."/>
            <person name="Paul Ross R."/>
            <person name="Yang R."/>
            <person name="Briner A.E."/>
            <person name="Felis G.E."/>
            <person name="de Vos W.M."/>
            <person name="Barrangou R."/>
            <person name="Klaenhammer T.R."/>
            <person name="Caufield P.W."/>
            <person name="Cui Y."/>
            <person name="Zhang H."/>
            <person name="O'Toole P.W."/>
        </authorList>
    </citation>
    <scope>NUCLEOTIDE SEQUENCE [LARGE SCALE GENOMIC DNA]</scope>
    <source>
        <strain evidence="6 7">DSM 19972</strain>
    </source>
</reference>
<accession>A0A0R1M916</accession>
<dbReference type="OrthoDB" id="9811174at2"/>
<sequence length="127" mass="15076">MPAARKTPGYRIGQVSELKSISPYTLRYYDNQKLLPKVFRDKNGARRFTEEDLQWLDMIKCLKNTNMPLEEIKLFVDSTYEGKNTLNNRIKLLQGQEKQIKKNIAQQQLYLEKVRLKIKTLKKQKEN</sequence>
<dbReference type="InterPro" id="IPR000551">
    <property type="entry name" value="MerR-type_HTH_dom"/>
</dbReference>
<protein>
    <recommendedName>
        <fullName evidence="5">HTH merR-type domain-containing protein</fullName>
    </recommendedName>
</protein>
<proteinExistence type="predicted"/>
<gene>
    <name evidence="6" type="ORF">FD46_GL001546</name>
</gene>
<evidence type="ECO:0000256" key="3">
    <source>
        <dbReference type="ARBA" id="ARBA00023125"/>
    </source>
</evidence>
<evidence type="ECO:0000256" key="4">
    <source>
        <dbReference type="ARBA" id="ARBA00023163"/>
    </source>
</evidence>
<keyword evidence="7" id="KW-1185">Reference proteome</keyword>
<keyword evidence="1" id="KW-0678">Repressor</keyword>
<keyword evidence="4" id="KW-0804">Transcription</keyword>
<dbReference type="AlphaFoldDB" id="A0A0R1M916"/>
<dbReference type="GO" id="GO:0003677">
    <property type="term" value="F:DNA binding"/>
    <property type="evidence" value="ECO:0007669"/>
    <property type="project" value="UniProtKB-KW"/>
</dbReference>
<dbReference type="Pfam" id="PF13411">
    <property type="entry name" value="MerR_1"/>
    <property type="match status" value="1"/>
</dbReference>
<dbReference type="GO" id="GO:0003700">
    <property type="term" value="F:DNA-binding transcription factor activity"/>
    <property type="evidence" value="ECO:0007669"/>
    <property type="project" value="InterPro"/>
</dbReference>
<dbReference type="InterPro" id="IPR047057">
    <property type="entry name" value="MerR_fam"/>
</dbReference>